<keyword evidence="3" id="KW-0808">Transferase</keyword>
<dbReference type="GO" id="GO:0016757">
    <property type="term" value="F:glycosyltransferase activity"/>
    <property type="evidence" value="ECO:0007669"/>
    <property type="project" value="InterPro"/>
</dbReference>
<dbReference type="SUPFAM" id="SSF53756">
    <property type="entry name" value="UDP-Glycosyltransferase/glycogen phosphorylase"/>
    <property type="match status" value="1"/>
</dbReference>
<proteinExistence type="predicted"/>
<protein>
    <submittedName>
        <fullName evidence="3">Glycosyltransferase family 4 protein</fullName>
    </submittedName>
</protein>
<dbReference type="RefSeq" id="WP_185548101.1">
    <property type="nucleotide sequence ID" value="NZ_JAARYD010000001.1"/>
</dbReference>
<feature type="domain" description="Glycosyltransferase subfamily 4-like N-terminal" evidence="2">
    <location>
        <begin position="17"/>
        <end position="179"/>
    </location>
</feature>
<name>A0A7X0Z367_9LIST</name>
<dbReference type="PANTHER" id="PTHR45871">
    <property type="entry name" value="N-ACETYLGLUCOSAMINYL-PHOSPHATIDYLINOSITOL BIOSYNTHETIC PROTEIN"/>
    <property type="match status" value="1"/>
</dbReference>
<dbReference type="Pfam" id="PF13439">
    <property type="entry name" value="Glyco_transf_4"/>
    <property type="match status" value="1"/>
</dbReference>
<dbReference type="PANTHER" id="PTHR45871:SF1">
    <property type="entry name" value="PHOSPHATIDYLINOSITOL N-ACETYLGLUCOSAMINYLTRANSFERASE SUBUNIT A"/>
    <property type="match status" value="1"/>
</dbReference>
<gene>
    <name evidence="3" type="ORF">HCB27_00380</name>
</gene>
<evidence type="ECO:0000313" key="4">
    <source>
        <dbReference type="Proteomes" id="UP000541735"/>
    </source>
</evidence>
<evidence type="ECO:0000259" key="1">
    <source>
        <dbReference type="Pfam" id="PF00534"/>
    </source>
</evidence>
<organism evidence="3 4">
    <name type="scientific">Listeria booriae</name>
    <dbReference type="NCBI Taxonomy" id="1552123"/>
    <lineage>
        <taxon>Bacteria</taxon>
        <taxon>Bacillati</taxon>
        <taxon>Bacillota</taxon>
        <taxon>Bacilli</taxon>
        <taxon>Bacillales</taxon>
        <taxon>Listeriaceae</taxon>
        <taxon>Listeria</taxon>
    </lineage>
</organism>
<dbReference type="Gene3D" id="3.40.50.2000">
    <property type="entry name" value="Glycogen Phosphorylase B"/>
    <property type="match status" value="2"/>
</dbReference>
<dbReference type="InterPro" id="IPR028098">
    <property type="entry name" value="Glyco_trans_4-like_N"/>
</dbReference>
<dbReference type="EMBL" id="JAARYD010000001">
    <property type="protein sequence ID" value="MBC2175053.1"/>
    <property type="molecule type" value="Genomic_DNA"/>
</dbReference>
<evidence type="ECO:0000259" key="2">
    <source>
        <dbReference type="Pfam" id="PF13439"/>
    </source>
</evidence>
<sequence length="392" mass="44048">MKKRAILMVSDDFLPNVGGIAAHVLEISRALANLGNRVVVLTRIYDPEEKYPELEIHDNIEIIRVRTSNYKKLRALEFIVKGKATLKKLIGLEQFDVIHSHKLITDSMITKVPFSGLKIFTNHSSTFLNWYANKEIRKIHFLLQHYQGNISPSNELHTKIQTIFPKTPSINISNGVDANKFKPNELLRAETRIALGYSDADQVVMIARRLEAKNGVRYFVEAIPEMVATNPQVQCLIVGDGSERTYIEKFIKEHKLQHHVTMRTNIQNHEMPSYFNAADLVVLPSLMEATSIAGLEAMACAKPLLGTRVGGIPEIIEAGRTGELIDAKSSKAIAVGVELMLANRQRLFDYGIAARESVLNHFSWEQIARKTVRFYEACQSQIGASNEASKAR</sequence>
<dbReference type="Pfam" id="PF00534">
    <property type="entry name" value="Glycos_transf_1"/>
    <property type="match status" value="1"/>
</dbReference>
<evidence type="ECO:0000313" key="3">
    <source>
        <dbReference type="EMBL" id="MBC2175053.1"/>
    </source>
</evidence>
<dbReference type="Proteomes" id="UP000541735">
    <property type="component" value="Unassembled WGS sequence"/>
</dbReference>
<comment type="caution">
    <text evidence="3">The sequence shown here is derived from an EMBL/GenBank/DDBJ whole genome shotgun (WGS) entry which is preliminary data.</text>
</comment>
<feature type="domain" description="Glycosyl transferase family 1" evidence="1">
    <location>
        <begin position="195"/>
        <end position="355"/>
    </location>
</feature>
<reference evidence="3 4" key="1">
    <citation type="submission" date="2020-03" db="EMBL/GenBank/DDBJ databases">
        <title>Soil Listeria distribution.</title>
        <authorList>
            <person name="Liao J."/>
            <person name="Wiedmann M."/>
        </authorList>
    </citation>
    <scope>NUCLEOTIDE SEQUENCE [LARGE SCALE GENOMIC DNA]</scope>
    <source>
        <strain evidence="3 4">FSL L7-0259</strain>
    </source>
</reference>
<dbReference type="CDD" id="cd03801">
    <property type="entry name" value="GT4_PimA-like"/>
    <property type="match status" value="1"/>
</dbReference>
<dbReference type="InterPro" id="IPR001296">
    <property type="entry name" value="Glyco_trans_1"/>
</dbReference>
<accession>A0A7X0Z367</accession>
<dbReference type="AlphaFoldDB" id="A0A7X0Z367"/>